<gene>
    <name evidence="1" type="ORF">HPB47_027958</name>
</gene>
<organism evidence="1 2">
    <name type="scientific">Ixodes persulcatus</name>
    <name type="common">Taiga tick</name>
    <dbReference type="NCBI Taxonomy" id="34615"/>
    <lineage>
        <taxon>Eukaryota</taxon>
        <taxon>Metazoa</taxon>
        <taxon>Ecdysozoa</taxon>
        <taxon>Arthropoda</taxon>
        <taxon>Chelicerata</taxon>
        <taxon>Arachnida</taxon>
        <taxon>Acari</taxon>
        <taxon>Parasitiformes</taxon>
        <taxon>Ixodida</taxon>
        <taxon>Ixodoidea</taxon>
        <taxon>Ixodidae</taxon>
        <taxon>Ixodinae</taxon>
        <taxon>Ixodes</taxon>
    </lineage>
</organism>
<keyword evidence="2" id="KW-1185">Reference proteome</keyword>
<feature type="non-terminal residue" evidence="1">
    <location>
        <position position="1"/>
    </location>
</feature>
<comment type="caution">
    <text evidence="1">The sequence shown here is derived from an EMBL/GenBank/DDBJ whole genome shotgun (WGS) entry which is preliminary data.</text>
</comment>
<name>A0AC60PVT8_IXOPE</name>
<evidence type="ECO:0000313" key="1">
    <source>
        <dbReference type="EMBL" id="KAG0424838.1"/>
    </source>
</evidence>
<accession>A0AC60PVT8</accession>
<dbReference type="EMBL" id="JABSTQ010009929">
    <property type="protein sequence ID" value="KAG0424838.1"/>
    <property type="molecule type" value="Genomic_DNA"/>
</dbReference>
<sequence length="220" mass="25169">PHVEDYIERTVHVYWDEEFCRNFRISRRTAYKLIDEFAASPMYPAADHGGSPAKSAEEHLLTFLCFVFIICTQLTYAANKACIRYVAGRFNLGESTLHGMMDRVQEFILSIGPRLIKFPEDLECLSKDFEEDSICDRHKRFLDVTAGHPSKVHDARVYRTSSIADKLPEICRRSQYHILGDAAFIIACFSLHNLCIEAGEHYVVEDPEDGDNRCPDTDSL</sequence>
<dbReference type="Proteomes" id="UP000805193">
    <property type="component" value="Unassembled WGS sequence"/>
</dbReference>
<evidence type="ECO:0000313" key="2">
    <source>
        <dbReference type="Proteomes" id="UP000805193"/>
    </source>
</evidence>
<reference evidence="1 2" key="1">
    <citation type="journal article" date="2020" name="Cell">
        <title>Large-Scale Comparative Analyses of Tick Genomes Elucidate Their Genetic Diversity and Vector Capacities.</title>
        <authorList>
            <consortium name="Tick Genome and Microbiome Consortium (TIGMIC)"/>
            <person name="Jia N."/>
            <person name="Wang J."/>
            <person name="Shi W."/>
            <person name="Du L."/>
            <person name="Sun Y."/>
            <person name="Zhan W."/>
            <person name="Jiang J.F."/>
            <person name="Wang Q."/>
            <person name="Zhang B."/>
            <person name="Ji P."/>
            <person name="Bell-Sakyi L."/>
            <person name="Cui X.M."/>
            <person name="Yuan T.T."/>
            <person name="Jiang B.G."/>
            <person name="Yang W.F."/>
            <person name="Lam T.T."/>
            <person name="Chang Q.C."/>
            <person name="Ding S.J."/>
            <person name="Wang X.J."/>
            <person name="Zhu J.G."/>
            <person name="Ruan X.D."/>
            <person name="Zhao L."/>
            <person name="Wei J.T."/>
            <person name="Ye R.Z."/>
            <person name="Que T.C."/>
            <person name="Du C.H."/>
            <person name="Zhou Y.H."/>
            <person name="Cheng J.X."/>
            <person name="Dai P.F."/>
            <person name="Guo W.B."/>
            <person name="Han X.H."/>
            <person name="Huang E.J."/>
            <person name="Li L.F."/>
            <person name="Wei W."/>
            <person name="Gao Y.C."/>
            <person name="Liu J.Z."/>
            <person name="Shao H.Z."/>
            <person name="Wang X."/>
            <person name="Wang C.C."/>
            <person name="Yang T.C."/>
            <person name="Huo Q.B."/>
            <person name="Li W."/>
            <person name="Chen H.Y."/>
            <person name="Chen S.E."/>
            <person name="Zhou L.G."/>
            <person name="Ni X.B."/>
            <person name="Tian J.H."/>
            <person name="Sheng Y."/>
            <person name="Liu T."/>
            <person name="Pan Y.S."/>
            <person name="Xia L.Y."/>
            <person name="Li J."/>
            <person name="Zhao F."/>
            <person name="Cao W.C."/>
        </authorList>
    </citation>
    <scope>NUCLEOTIDE SEQUENCE [LARGE SCALE GENOMIC DNA]</scope>
    <source>
        <strain evidence="1">Iper-2018</strain>
    </source>
</reference>
<protein>
    <submittedName>
        <fullName evidence="1">Uncharacterized protein</fullName>
    </submittedName>
</protein>
<proteinExistence type="predicted"/>